<protein>
    <submittedName>
        <fullName evidence="2">Uncharacterized protein</fullName>
    </submittedName>
</protein>
<accession>A0A8K0NH63</accession>
<dbReference type="OrthoDB" id="10337008at2759"/>
<gene>
    <name evidence="2" type="ORF">E4U42_002934</name>
</gene>
<dbReference type="Proteomes" id="UP000811619">
    <property type="component" value="Unassembled WGS sequence"/>
</dbReference>
<name>A0A8K0NH63_9HYPO</name>
<dbReference type="AlphaFoldDB" id="A0A8K0NH63"/>
<evidence type="ECO:0000313" key="3">
    <source>
        <dbReference type="Proteomes" id="UP000811619"/>
    </source>
</evidence>
<proteinExistence type="predicted"/>
<evidence type="ECO:0000313" key="2">
    <source>
        <dbReference type="EMBL" id="KAG5926798.1"/>
    </source>
</evidence>
<feature type="signal peptide" evidence="1">
    <location>
        <begin position="1"/>
        <end position="19"/>
    </location>
</feature>
<sequence length="79" mass="8636">MKLLAAVVAVAAMASSAQACLCQTYNGRYARFATNTCCYRSGASMTGIVCPRYELDTALKLKAFMACCRTFESKSDCYY</sequence>
<comment type="caution">
    <text evidence="2">The sequence shown here is derived from an EMBL/GenBank/DDBJ whole genome shotgun (WGS) entry which is preliminary data.</text>
</comment>
<reference evidence="2" key="1">
    <citation type="journal article" date="2020" name="bioRxiv">
        <title>Whole genome comparisons of ergot fungi reveals the divergence and evolution of species within the genus Claviceps are the result of varying mechanisms driving genome evolution and host range expansion.</title>
        <authorList>
            <person name="Wyka S.A."/>
            <person name="Mondo S.J."/>
            <person name="Liu M."/>
            <person name="Dettman J."/>
            <person name="Nalam V."/>
            <person name="Broders K.D."/>
        </authorList>
    </citation>
    <scope>NUCLEOTIDE SEQUENCE</scope>
    <source>
        <strain evidence="2">CCC 489</strain>
    </source>
</reference>
<organism evidence="2 3">
    <name type="scientific">Claviceps africana</name>
    <dbReference type="NCBI Taxonomy" id="83212"/>
    <lineage>
        <taxon>Eukaryota</taxon>
        <taxon>Fungi</taxon>
        <taxon>Dikarya</taxon>
        <taxon>Ascomycota</taxon>
        <taxon>Pezizomycotina</taxon>
        <taxon>Sordariomycetes</taxon>
        <taxon>Hypocreomycetidae</taxon>
        <taxon>Hypocreales</taxon>
        <taxon>Clavicipitaceae</taxon>
        <taxon>Claviceps</taxon>
    </lineage>
</organism>
<dbReference type="EMBL" id="SRPY01000233">
    <property type="protein sequence ID" value="KAG5926798.1"/>
    <property type="molecule type" value="Genomic_DNA"/>
</dbReference>
<dbReference type="PROSITE" id="PS51257">
    <property type="entry name" value="PROKAR_LIPOPROTEIN"/>
    <property type="match status" value="1"/>
</dbReference>
<keyword evidence="1" id="KW-0732">Signal</keyword>
<keyword evidence="3" id="KW-1185">Reference proteome</keyword>
<feature type="chain" id="PRO_5035471873" evidence="1">
    <location>
        <begin position="20"/>
        <end position="79"/>
    </location>
</feature>
<evidence type="ECO:0000256" key="1">
    <source>
        <dbReference type="SAM" id="SignalP"/>
    </source>
</evidence>